<dbReference type="Proteomes" id="UP000326582">
    <property type="component" value="Chromosome 3"/>
</dbReference>
<protein>
    <submittedName>
        <fullName evidence="1">Uncharacterized protein</fullName>
    </submittedName>
</protein>
<evidence type="ECO:0000313" key="2">
    <source>
        <dbReference type="Proteomes" id="UP000326582"/>
    </source>
</evidence>
<proteinExistence type="predicted"/>
<gene>
    <name evidence="1" type="ORF">EJF14_30332</name>
</gene>
<organism evidence="1 2">
    <name type="scientific">Clavispora lusitaniae</name>
    <name type="common">Candida lusitaniae</name>
    <dbReference type="NCBI Taxonomy" id="36911"/>
    <lineage>
        <taxon>Eukaryota</taxon>
        <taxon>Fungi</taxon>
        <taxon>Dikarya</taxon>
        <taxon>Ascomycota</taxon>
        <taxon>Saccharomycotina</taxon>
        <taxon>Pichiomycetes</taxon>
        <taxon>Metschnikowiaceae</taxon>
        <taxon>Clavispora</taxon>
    </lineage>
</organism>
<dbReference type="EMBL" id="CP038486">
    <property type="protein sequence ID" value="QFZ27363.1"/>
    <property type="molecule type" value="Genomic_DNA"/>
</dbReference>
<accession>A0ACD0WII8</accession>
<keyword evidence="2" id="KW-1185">Reference proteome</keyword>
<name>A0ACD0WII8_CLALS</name>
<evidence type="ECO:0000313" key="1">
    <source>
        <dbReference type="EMBL" id="QFZ27363.1"/>
    </source>
</evidence>
<sequence length="290" mass="31248">MTFFELAQSLLRGYLDSSDLPVEVVFAGEKHQQWSAGPYTVSVTETGATTTLINLVRKSETKTAVVDWAEWGIEPDCEVSAQLRRRFADFLDEKFFPQLTSDRQDRRDPNDRTEQKPDPDQQNILPRRLEKVRPTGPERPPDMPDFDDEYELKDTHRPAAAPPALVGDRDLYPPGLPRHPEMKPYLDPLADGPRGGMYVGPDDPMFGSQRGNTSRRGVPPGARFDDPYGEDNLDDMGMGLPGGLRGPGSGFGGPGFGPGSGFGHGGSGFGPGGSGFGSGGAGFGGSGFGF</sequence>
<reference evidence="2" key="1">
    <citation type="journal article" date="2019" name="MBio">
        <title>Comparative genomics for the elucidation of multidrug resistance (MDR) in Candida lusitaniae.</title>
        <authorList>
            <person name="Kannan A."/>
            <person name="Asner S.A."/>
            <person name="Trachsel E."/>
            <person name="Kelly S."/>
            <person name="Parker J."/>
            <person name="Sanglard D."/>
        </authorList>
    </citation>
    <scope>NUCLEOTIDE SEQUENCE [LARGE SCALE GENOMIC DNA]</scope>
    <source>
        <strain evidence="2">P1</strain>
    </source>
</reference>